<dbReference type="AlphaFoldDB" id="A0A414NZM5"/>
<proteinExistence type="predicted"/>
<sequence>MTFLAVSSMMMIREQQRTCGRVAGSCLSAEKQDLFLLPERSVLMPSSKPFKTYRQQLKILRSRNLEIRDGSRATTILKREGYYNIINGYKDIFLDTALCRQAGEDRYKPGTTFEHIYALYTFDRAMKSALMDAILKVETFLKTQIAYFFSETYTQNFSYLDINNFDSSNPQKVTRLIAKVSNVITNNSQSGQVYHYLDKYKELPLWVLSKKMTLGETYHFFDALDLSVKEKIAAEFIYEFSHEYGTDVSIDDIRIASMLSEMFRFVNHFRNICAHDDRLFNTVAKNGNKIPRIVLFHKKQPPLFKSRLFDCVIILGFFLTKKDYRTLILQIEHNIDHLSKKLSPNTFNAVLIHMGFPKKWDDIILLP</sequence>
<organism evidence="1 2">
    <name type="scientific">Mitsuokella multacida</name>
    <dbReference type="NCBI Taxonomy" id="52226"/>
    <lineage>
        <taxon>Bacteria</taxon>
        <taxon>Bacillati</taxon>
        <taxon>Bacillota</taxon>
        <taxon>Negativicutes</taxon>
        <taxon>Selenomonadales</taxon>
        <taxon>Selenomonadaceae</taxon>
        <taxon>Mitsuokella</taxon>
    </lineage>
</organism>
<accession>A0A414NZM5</accession>
<reference evidence="1 2" key="1">
    <citation type="submission" date="2018-08" db="EMBL/GenBank/DDBJ databases">
        <title>A genome reference for cultivated species of the human gut microbiota.</title>
        <authorList>
            <person name="Zou Y."/>
            <person name="Xue W."/>
            <person name="Luo G."/>
        </authorList>
    </citation>
    <scope>NUCLEOTIDE SEQUENCE [LARGE SCALE GENOMIC DNA]</scope>
    <source>
        <strain evidence="1 2">AM25-21AC</strain>
    </source>
</reference>
<evidence type="ECO:0000313" key="1">
    <source>
        <dbReference type="EMBL" id="RHF53458.1"/>
    </source>
</evidence>
<evidence type="ECO:0000313" key="2">
    <source>
        <dbReference type="Proteomes" id="UP000283442"/>
    </source>
</evidence>
<dbReference type="Proteomes" id="UP000283442">
    <property type="component" value="Unassembled WGS sequence"/>
</dbReference>
<dbReference type="PIRSF" id="PIRSF034934">
    <property type="entry name" value="AbiF_AbiD"/>
    <property type="match status" value="1"/>
</dbReference>
<dbReference type="InterPro" id="IPR017034">
    <property type="entry name" value="Abi_system_AbiD/AbiF"/>
</dbReference>
<comment type="caution">
    <text evidence="1">The sequence shown here is derived from an EMBL/GenBank/DDBJ whole genome shotgun (WGS) entry which is preliminary data.</text>
</comment>
<dbReference type="Pfam" id="PF07751">
    <property type="entry name" value="Abi_2"/>
    <property type="match status" value="1"/>
</dbReference>
<dbReference type="EMBL" id="QRHE01000001">
    <property type="protein sequence ID" value="RHF53458.1"/>
    <property type="molecule type" value="Genomic_DNA"/>
</dbReference>
<protein>
    <submittedName>
        <fullName evidence="1">Abi family protein</fullName>
    </submittedName>
</protein>
<name>A0A414NZM5_9FIRM</name>
<gene>
    <name evidence="1" type="ORF">DW674_00930</name>
</gene>
<dbReference type="InterPro" id="IPR011664">
    <property type="entry name" value="Abi_system_AbiD/AbiF-like"/>
</dbReference>